<evidence type="ECO:0000313" key="1">
    <source>
        <dbReference type="Proteomes" id="UP000504610"/>
    </source>
</evidence>
<proteinExistence type="predicted"/>
<keyword evidence="1" id="KW-1185">Reference proteome</keyword>
<name>A0A9W3CM67_RAPSA</name>
<reference evidence="2" key="1">
    <citation type="submission" date="2025-08" db="UniProtKB">
        <authorList>
            <consortium name="RefSeq"/>
        </authorList>
    </citation>
    <scope>IDENTIFICATION</scope>
    <source>
        <tissue evidence="2">Leaf</tissue>
    </source>
</reference>
<dbReference type="PANTHER" id="PTHR33210:SF16">
    <property type="entry name" value="OS04G0517000 PROTEIN"/>
    <property type="match status" value="1"/>
</dbReference>
<sequence>MTKKRPPHDMCASGNDVYLPVVVSFNLNSMGKIVNVQSHSLFPRQQQTKPDPISQAITDSVVNKEVEDTRTLVDQCCFLGLSMDSHCSLSGLLLLAFCLLCFFTGDSSATRPGVFYTRHRGRCTPQYWSSRKEAWPRMVPERSTVEKMFGVMVAKERWRSDLTLVESTARNDEEGNAYGALLKQGTAALLNSYARRSFSYAPWEVKTMLIQAMISEPAARRQAQKFKAANVACD</sequence>
<organism evidence="1 2">
    <name type="scientific">Raphanus sativus</name>
    <name type="common">Radish</name>
    <name type="synonym">Raphanus raphanistrum var. sativus</name>
    <dbReference type="NCBI Taxonomy" id="3726"/>
    <lineage>
        <taxon>Eukaryota</taxon>
        <taxon>Viridiplantae</taxon>
        <taxon>Streptophyta</taxon>
        <taxon>Embryophyta</taxon>
        <taxon>Tracheophyta</taxon>
        <taxon>Spermatophyta</taxon>
        <taxon>Magnoliopsida</taxon>
        <taxon>eudicotyledons</taxon>
        <taxon>Gunneridae</taxon>
        <taxon>Pentapetalae</taxon>
        <taxon>rosids</taxon>
        <taxon>malvids</taxon>
        <taxon>Brassicales</taxon>
        <taxon>Brassicaceae</taxon>
        <taxon>Brassiceae</taxon>
        <taxon>Raphanus</taxon>
    </lineage>
</organism>
<dbReference type="OrthoDB" id="1939167at2759"/>
<dbReference type="GeneID" id="130501766"/>
<evidence type="ECO:0000313" key="2">
    <source>
        <dbReference type="RefSeq" id="XP_056852574.1"/>
    </source>
</evidence>
<gene>
    <name evidence="2" type="primary">LOC130501766</name>
</gene>
<dbReference type="InterPro" id="IPR039923">
    <property type="entry name" value="Protodermal_1"/>
</dbReference>
<dbReference type="RefSeq" id="XP_056852574.1">
    <property type="nucleotide sequence ID" value="XM_056996594.1"/>
</dbReference>
<dbReference type="Proteomes" id="UP000504610">
    <property type="component" value="Unplaced"/>
</dbReference>
<dbReference type="KEGG" id="rsz:130501766"/>
<protein>
    <submittedName>
        <fullName evidence="2">Uncharacterized protein LOC130501766</fullName>
    </submittedName>
</protein>
<accession>A0A9W3CM67</accession>
<dbReference type="PANTHER" id="PTHR33210">
    <property type="entry name" value="PROTODERMAL FACTOR 1"/>
    <property type="match status" value="1"/>
</dbReference>
<dbReference type="AlphaFoldDB" id="A0A9W3CM67"/>